<gene>
    <name evidence="2" type="ORF">K461DRAFT_272394</name>
</gene>
<evidence type="ECO:0000313" key="3">
    <source>
        <dbReference type="Proteomes" id="UP000799439"/>
    </source>
</evidence>
<name>A0A9P4ITX4_9PEZI</name>
<dbReference type="Proteomes" id="UP000799439">
    <property type="component" value="Unassembled WGS sequence"/>
</dbReference>
<feature type="compositionally biased region" description="Polar residues" evidence="1">
    <location>
        <begin position="123"/>
        <end position="132"/>
    </location>
</feature>
<dbReference type="OrthoDB" id="3900702at2759"/>
<dbReference type="EMBL" id="ML996095">
    <property type="protein sequence ID" value="KAF2147700.1"/>
    <property type="molecule type" value="Genomic_DNA"/>
</dbReference>
<sequence>MFEGFKFDKHSDRPGSRGEGDDPKKVDPSKKEKEKEKSDVTVNELPLASPFSINETPRLEEPKRSLSLSISLSDVFRRGSQASSKSRSSSPVRKESNASSHKSRYLTSRNPDYDSDFPARNGSVASAASNTDHSPEGSRKPSYVPKNASNSFIKTASAAQTAEEKGRLMSQTSSSGSAQRQHSVFSAGSNGPTLAMSMSINNSVPRQPSIAMSTTSNGRNHSLALSDSSEVSSSTFSNGRRPSGVIANNIASRYMRTASLTSPDEDGNEVPTERRRRRSSNKSRQGSGGTVKPVQMAPDTYMQWQNSVSKAIALNGSVGYTKPSDNGRMQSLGGIADLTEEADEEPTTPKKSSRGKNPSFSMAVQPPSPARTPGSTRSKKFSIDTNKANGGDGDATRMDSGRTPSLADAISPTNVSFSMVDRTGKPKMTRTVSREAHDVSNSELESLGFHGAVPA</sequence>
<reference evidence="2" key="1">
    <citation type="journal article" date="2020" name="Stud. Mycol.">
        <title>101 Dothideomycetes genomes: a test case for predicting lifestyles and emergence of pathogens.</title>
        <authorList>
            <person name="Haridas S."/>
            <person name="Albert R."/>
            <person name="Binder M."/>
            <person name="Bloem J."/>
            <person name="Labutti K."/>
            <person name="Salamov A."/>
            <person name="Andreopoulos B."/>
            <person name="Baker S."/>
            <person name="Barry K."/>
            <person name="Bills G."/>
            <person name="Bluhm B."/>
            <person name="Cannon C."/>
            <person name="Castanera R."/>
            <person name="Culley D."/>
            <person name="Daum C."/>
            <person name="Ezra D."/>
            <person name="Gonzalez J."/>
            <person name="Henrissat B."/>
            <person name="Kuo A."/>
            <person name="Liang C."/>
            <person name="Lipzen A."/>
            <person name="Lutzoni F."/>
            <person name="Magnuson J."/>
            <person name="Mondo S."/>
            <person name="Nolan M."/>
            <person name="Ohm R."/>
            <person name="Pangilinan J."/>
            <person name="Park H.-J."/>
            <person name="Ramirez L."/>
            <person name="Alfaro M."/>
            <person name="Sun H."/>
            <person name="Tritt A."/>
            <person name="Yoshinaga Y."/>
            <person name="Zwiers L.-H."/>
            <person name="Turgeon B."/>
            <person name="Goodwin S."/>
            <person name="Spatafora J."/>
            <person name="Crous P."/>
            <person name="Grigoriev I."/>
        </authorList>
    </citation>
    <scope>NUCLEOTIDE SEQUENCE</scope>
    <source>
        <strain evidence="2">CBS 260.36</strain>
    </source>
</reference>
<feature type="compositionally biased region" description="Low complexity" evidence="1">
    <location>
        <begin position="222"/>
        <end position="237"/>
    </location>
</feature>
<comment type="caution">
    <text evidence="2">The sequence shown here is derived from an EMBL/GenBank/DDBJ whole genome shotgun (WGS) entry which is preliminary data.</text>
</comment>
<proteinExistence type="predicted"/>
<feature type="compositionally biased region" description="Basic and acidic residues" evidence="1">
    <location>
        <begin position="1"/>
        <end position="39"/>
    </location>
</feature>
<feature type="compositionally biased region" description="Low complexity" evidence="1">
    <location>
        <begin position="78"/>
        <end position="91"/>
    </location>
</feature>
<organism evidence="2 3">
    <name type="scientific">Myriangium duriaei CBS 260.36</name>
    <dbReference type="NCBI Taxonomy" id="1168546"/>
    <lineage>
        <taxon>Eukaryota</taxon>
        <taxon>Fungi</taxon>
        <taxon>Dikarya</taxon>
        <taxon>Ascomycota</taxon>
        <taxon>Pezizomycotina</taxon>
        <taxon>Dothideomycetes</taxon>
        <taxon>Dothideomycetidae</taxon>
        <taxon>Myriangiales</taxon>
        <taxon>Myriangiaceae</taxon>
        <taxon>Myriangium</taxon>
    </lineage>
</organism>
<dbReference type="AlphaFoldDB" id="A0A9P4ITX4"/>
<accession>A0A9P4ITX4</accession>
<feature type="region of interest" description="Disordered" evidence="1">
    <location>
        <begin position="317"/>
        <end position="455"/>
    </location>
</feature>
<keyword evidence="3" id="KW-1185">Reference proteome</keyword>
<feature type="region of interest" description="Disordered" evidence="1">
    <location>
        <begin position="1"/>
        <end position="302"/>
    </location>
</feature>
<evidence type="ECO:0000256" key="1">
    <source>
        <dbReference type="SAM" id="MobiDB-lite"/>
    </source>
</evidence>
<evidence type="ECO:0000313" key="2">
    <source>
        <dbReference type="EMBL" id="KAF2147700.1"/>
    </source>
</evidence>
<feature type="compositionally biased region" description="Polar residues" evidence="1">
    <location>
        <begin position="97"/>
        <end position="110"/>
    </location>
</feature>
<feature type="compositionally biased region" description="Polar residues" evidence="1">
    <location>
        <begin position="147"/>
        <end position="160"/>
    </location>
</feature>
<protein>
    <submittedName>
        <fullName evidence="2">Uncharacterized protein</fullName>
    </submittedName>
</protein>
<feature type="compositionally biased region" description="Polar residues" evidence="1">
    <location>
        <begin position="169"/>
        <end position="220"/>
    </location>
</feature>